<dbReference type="Gene3D" id="4.10.60.10">
    <property type="entry name" value="Zinc finger, CCHC-type"/>
    <property type="match status" value="1"/>
</dbReference>
<evidence type="ECO:0000313" key="3">
    <source>
        <dbReference type="EMBL" id="KAK1679903.1"/>
    </source>
</evidence>
<evidence type="ECO:0000259" key="2">
    <source>
        <dbReference type="PROSITE" id="PS50158"/>
    </source>
</evidence>
<dbReference type="EMBL" id="JAUUTY010000002">
    <property type="protein sequence ID" value="KAK1679903.1"/>
    <property type="molecule type" value="Genomic_DNA"/>
</dbReference>
<keyword evidence="4" id="KW-1185">Reference proteome</keyword>
<dbReference type="SUPFAM" id="SSF57756">
    <property type="entry name" value="Retrovirus zinc finger-like domains"/>
    <property type="match status" value="1"/>
</dbReference>
<dbReference type="InterPro" id="IPR001878">
    <property type="entry name" value="Znf_CCHC"/>
</dbReference>
<dbReference type="SMART" id="SM00343">
    <property type="entry name" value="ZnF_C2HC"/>
    <property type="match status" value="2"/>
</dbReference>
<dbReference type="AlphaFoldDB" id="A0AAD8TDD4"/>
<organism evidence="3 4">
    <name type="scientific">Lolium multiflorum</name>
    <name type="common">Italian ryegrass</name>
    <name type="synonym">Lolium perenne subsp. multiflorum</name>
    <dbReference type="NCBI Taxonomy" id="4521"/>
    <lineage>
        <taxon>Eukaryota</taxon>
        <taxon>Viridiplantae</taxon>
        <taxon>Streptophyta</taxon>
        <taxon>Embryophyta</taxon>
        <taxon>Tracheophyta</taxon>
        <taxon>Spermatophyta</taxon>
        <taxon>Magnoliopsida</taxon>
        <taxon>Liliopsida</taxon>
        <taxon>Poales</taxon>
        <taxon>Poaceae</taxon>
        <taxon>BOP clade</taxon>
        <taxon>Pooideae</taxon>
        <taxon>Poodae</taxon>
        <taxon>Poeae</taxon>
        <taxon>Poeae Chloroplast Group 2 (Poeae type)</taxon>
        <taxon>Loliodinae</taxon>
        <taxon>Loliinae</taxon>
        <taxon>Lolium</taxon>
    </lineage>
</organism>
<comment type="caution">
    <text evidence="3">The sequence shown here is derived from an EMBL/GenBank/DDBJ whole genome shotgun (WGS) entry which is preliminary data.</text>
</comment>
<proteinExistence type="predicted"/>
<sequence length="101" mass="11145">MAPPLLRLPTPQESSILLLEVASSPPTPCPKSLANPFKLLSLDGCFHCLSTLHQVRECRDPVRCRGCGRSGHRLRECTMMFPQPTFIPTNLANATRLVSCD</sequence>
<keyword evidence="1" id="KW-0479">Metal-binding</keyword>
<evidence type="ECO:0000313" key="4">
    <source>
        <dbReference type="Proteomes" id="UP001231189"/>
    </source>
</evidence>
<reference evidence="3" key="1">
    <citation type="submission" date="2023-07" db="EMBL/GenBank/DDBJ databases">
        <title>A chromosome-level genome assembly of Lolium multiflorum.</title>
        <authorList>
            <person name="Chen Y."/>
            <person name="Copetti D."/>
            <person name="Kolliker R."/>
            <person name="Studer B."/>
        </authorList>
    </citation>
    <scope>NUCLEOTIDE SEQUENCE</scope>
    <source>
        <strain evidence="3">02402/16</strain>
        <tissue evidence="3">Leaf</tissue>
    </source>
</reference>
<dbReference type="PROSITE" id="PS50158">
    <property type="entry name" value="ZF_CCHC"/>
    <property type="match status" value="1"/>
</dbReference>
<feature type="domain" description="CCHC-type" evidence="2">
    <location>
        <begin position="63"/>
        <end position="77"/>
    </location>
</feature>
<dbReference type="GO" id="GO:0003676">
    <property type="term" value="F:nucleic acid binding"/>
    <property type="evidence" value="ECO:0007669"/>
    <property type="project" value="InterPro"/>
</dbReference>
<dbReference type="InterPro" id="IPR036875">
    <property type="entry name" value="Znf_CCHC_sf"/>
</dbReference>
<dbReference type="Proteomes" id="UP001231189">
    <property type="component" value="Unassembled WGS sequence"/>
</dbReference>
<keyword evidence="1" id="KW-0863">Zinc-finger</keyword>
<evidence type="ECO:0000256" key="1">
    <source>
        <dbReference type="PROSITE-ProRule" id="PRU00047"/>
    </source>
</evidence>
<protein>
    <recommendedName>
        <fullName evidence="2">CCHC-type domain-containing protein</fullName>
    </recommendedName>
</protein>
<name>A0AAD8TDD4_LOLMU</name>
<keyword evidence="1" id="KW-0862">Zinc</keyword>
<gene>
    <name evidence="3" type="ORF">QYE76_040751</name>
</gene>
<dbReference type="GO" id="GO:0008270">
    <property type="term" value="F:zinc ion binding"/>
    <property type="evidence" value="ECO:0007669"/>
    <property type="project" value="UniProtKB-KW"/>
</dbReference>
<accession>A0AAD8TDD4</accession>